<comment type="caution">
    <text evidence="1">The sequence shown here is derived from an EMBL/GenBank/DDBJ whole genome shotgun (WGS) entry which is preliminary data.</text>
</comment>
<sequence length="128" mass="14997">MLEVEVFSGFFQKLGKVEVNKDAYMVIFSDMICFAKSANFENTFCYEKPEMSNLINIRYFELGFEETAYNCMKVLKFTSLHVIGIFVKKQEYSERNSKTRVQSDKINLKKLIDDFQAESPKSVENRIN</sequence>
<accession>A0A0C2MSQ4</accession>
<evidence type="ECO:0000313" key="2">
    <source>
        <dbReference type="Proteomes" id="UP000031668"/>
    </source>
</evidence>
<organism evidence="1 2">
    <name type="scientific">Thelohanellus kitauei</name>
    <name type="common">Myxosporean</name>
    <dbReference type="NCBI Taxonomy" id="669202"/>
    <lineage>
        <taxon>Eukaryota</taxon>
        <taxon>Metazoa</taxon>
        <taxon>Cnidaria</taxon>
        <taxon>Myxozoa</taxon>
        <taxon>Myxosporea</taxon>
        <taxon>Bivalvulida</taxon>
        <taxon>Platysporina</taxon>
        <taxon>Myxobolidae</taxon>
        <taxon>Thelohanellus</taxon>
    </lineage>
</organism>
<dbReference type="Proteomes" id="UP000031668">
    <property type="component" value="Unassembled WGS sequence"/>
</dbReference>
<name>A0A0C2MSQ4_THEKT</name>
<evidence type="ECO:0000313" key="1">
    <source>
        <dbReference type="EMBL" id="KII70331.1"/>
    </source>
</evidence>
<reference evidence="1 2" key="1">
    <citation type="journal article" date="2014" name="Genome Biol. Evol.">
        <title>The genome of the myxosporean Thelohanellus kitauei shows adaptations to nutrient acquisition within its fish host.</title>
        <authorList>
            <person name="Yang Y."/>
            <person name="Xiong J."/>
            <person name="Zhou Z."/>
            <person name="Huo F."/>
            <person name="Miao W."/>
            <person name="Ran C."/>
            <person name="Liu Y."/>
            <person name="Zhang J."/>
            <person name="Feng J."/>
            <person name="Wang M."/>
            <person name="Wang M."/>
            <person name="Wang L."/>
            <person name="Yao B."/>
        </authorList>
    </citation>
    <scope>NUCLEOTIDE SEQUENCE [LARGE SCALE GENOMIC DNA]</scope>
    <source>
        <strain evidence="1">Wuqing</strain>
    </source>
</reference>
<keyword evidence="2" id="KW-1185">Reference proteome</keyword>
<gene>
    <name evidence="1" type="ORF">RF11_14520</name>
</gene>
<proteinExistence type="predicted"/>
<protein>
    <submittedName>
        <fullName evidence="1">Uncharacterized protein</fullName>
    </submittedName>
</protein>
<dbReference type="AlphaFoldDB" id="A0A0C2MSQ4"/>
<dbReference type="EMBL" id="JWZT01002092">
    <property type="protein sequence ID" value="KII70331.1"/>
    <property type="molecule type" value="Genomic_DNA"/>
</dbReference>